<dbReference type="SUPFAM" id="SSF52058">
    <property type="entry name" value="L domain-like"/>
    <property type="match status" value="1"/>
</dbReference>
<evidence type="ECO:0000256" key="1">
    <source>
        <dbReference type="ARBA" id="ARBA00004251"/>
    </source>
</evidence>
<dbReference type="InterPro" id="IPR003591">
    <property type="entry name" value="Leu-rich_rpt_typical-subtyp"/>
</dbReference>
<sequence>MLKLCFHVSSISSFLSCLFVFSFLVNTLVSLPFPRSDQIQILLSFKNEFPILKCDFKELPFSNNDEYFHQRQQPKTSSWTSKDVKSFDGVEFDNETGVVTKLDLRRACLSGSLSANSSLFRLHHLRYLSLSHNYFDSSSFLPELGKLTNLEVLGLSDMSLTGEIPSSISSLNRLTNLYLYGNELIGSFSPLLNLSKLSYLDLSYNLFSGNIPCFLSYLDLSQNHLIGSLDTMNCSSSSKLATLDLSYNRLSGRILEPLSKLTNLKELLLSFQNTTDPINFVSSLGFKSLEVLDLSGTAISRINIGSPNLKDLYLDNCSINEFPTFIKNLQKLEHLNIGNNRLKGEVPKWLWSMPSLNVLSLSHNSLDSFEGSPKMLLNSSLLALDLSSNAFRGSLPVISPRLRFMLASNNSFEGDIPLSLCNQSYLGVIDLSHNNFSGSIPRCLITSAVEALNLRNNNLIGRFPDIFDKNGSLRAVDVSHNQITGQLPRSLTNSKNLEVLNVEGNRIADTFPFWLKGLPNLKIIVLRSNKFHGPIYAPQHHLSFPQLRMVDISRNKFTGSLPHDYFVNWSEPLISTTQEEREPLYVGDNFEYDYFPSMYLRNKGIEMELPSGTGVVTELDLRGACLSGSLSANSSLFRLHHIKYLDLSFNYFDSSSLLPEFGNLTKLEYLGLSDMSLTGEIPSSISSLNRLTELRLTGNKLIGSFSPLFNLSKLSSLYLSSNHFSGNVPCSLLNLSKLSTLDLSSNHFSGNVPCSLLTMPFLSKIYLSQNHLIGSLETMNCSSSSKLEYLHLSYNRLSGRILEPLSKLTNLKELFLSFQNTTDPINFVSSLSFKSLESLDLIGNAISRLNIGSPNLRELYLDNCSINEFPTFIKNLQKLEHLNIANNRLKGEVPRWLCSMPSLNRLFLSHNSLDSFEGSPKMLLNSSLIVLDLRSNAFRGSLPVISRRLYFMLASNNSFEGDIPLSLCNQSDLGVIDLSHNNFSGSIPGCLITSAVEALNLRNNNLIGRFPDIFDKNVTKLYLGGACLSGSLSANSSLFRLHHLSINEFPTFIKNLQKLETLRIANNRLKGKVPKWLLALPSLRGLFLSHNSLDGIEGSPKMLLNSSLAVLDLRSNAFKGSLPLISPGLCVVLASNNSFTGDIPLSLCNQSYIPILDLSHNNFSGSIPRCLFTMVKDMDLRNNNLTGTLPEIFDKTCSMTTLDFSHNQITGKLPRSLTNCVDLKVLNMEGNRIADTFPF</sequence>
<keyword evidence="10" id="KW-0675">Receptor</keyword>
<evidence type="ECO:0000256" key="4">
    <source>
        <dbReference type="ARBA" id="ARBA00022614"/>
    </source>
</evidence>
<evidence type="ECO:0000256" key="3">
    <source>
        <dbReference type="ARBA" id="ARBA00022475"/>
    </source>
</evidence>
<evidence type="ECO:0000256" key="9">
    <source>
        <dbReference type="ARBA" id="ARBA00023136"/>
    </source>
</evidence>
<dbReference type="EMBL" id="QGKW02000007">
    <property type="protein sequence ID" value="KAF2620892.1"/>
    <property type="molecule type" value="Genomic_DNA"/>
</dbReference>
<dbReference type="InterPro" id="IPR001611">
    <property type="entry name" value="Leu-rich_rpt"/>
</dbReference>
<keyword evidence="11" id="KW-0325">Glycoprotein</keyword>
<evidence type="ECO:0000256" key="10">
    <source>
        <dbReference type="ARBA" id="ARBA00023170"/>
    </source>
</evidence>
<name>A0A8S9MP81_BRACR</name>
<keyword evidence="9" id="KW-0472">Membrane</keyword>
<evidence type="ECO:0000256" key="7">
    <source>
        <dbReference type="ARBA" id="ARBA00022737"/>
    </source>
</evidence>
<dbReference type="AlphaFoldDB" id="A0A8S9MP81"/>
<dbReference type="PROSITE" id="PS51257">
    <property type="entry name" value="PROKAR_LIPOPROTEIN"/>
    <property type="match status" value="1"/>
</dbReference>
<dbReference type="InterPro" id="IPR055414">
    <property type="entry name" value="LRR_R13L4/SHOC2-like"/>
</dbReference>
<dbReference type="Gene3D" id="3.80.10.10">
    <property type="entry name" value="Ribonuclease Inhibitor"/>
    <property type="match status" value="6"/>
</dbReference>
<dbReference type="InterPro" id="IPR032675">
    <property type="entry name" value="LRR_dom_sf"/>
</dbReference>
<accession>A0A8S9MP81</accession>
<dbReference type="SUPFAM" id="SSF52047">
    <property type="entry name" value="RNI-like"/>
    <property type="match status" value="3"/>
</dbReference>
<dbReference type="Pfam" id="PF23598">
    <property type="entry name" value="LRR_14"/>
    <property type="match status" value="1"/>
</dbReference>
<feature type="domain" description="Disease resistance R13L4/SHOC-2-like LRR" evidence="12">
    <location>
        <begin position="708"/>
        <end position="912"/>
    </location>
</feature>
<dbReference type="SMART" id="SM00365">
    <property type="entry name" value="LRR_SD22"/>
    <property type="match status" value="8"/>
</dbReference>
<dbReference type="GO" id="GO:0005886">
    <property type="term" value="C:plasma membrane"/>
    <property type="evidence" value="ECO:0007669"/>
    <property type="project" value="UniProtKB-SubCell"/>
</dbReference>
<reference evidence="13" key="1">
    <citation type="submission" date="2019-12" db="EMBL/GenBank/DDBJ databases">
        <title>Genome sequencing and annotation of Brassica cretica.</title>
        <authorList>
            <person name="Studholme D.J."/>
            <person name="Sarris P.F."/>
        </authorList>
    </citation>
    <scope>NUCLEOTIDE SEQUENCE</scope>
    <source>
        <strain evidence="13">PFS-001/15</strain>
        <tissue evidence="13">Leaf</tissue>
    </source>
</reference>
<dbReference type="PANTHER" id="PTHR48052">
    <property type="entry name" value="UNNAMED PRODUCT"/>
    <property type="match status" value="1"/>
</dbReference>
<keyword evidence="5" id="KW-0812">Transmembrane</keyword>
<keyword evidence="7" id="KW-0677">Repeat</keyword>
<keyword evidence="6" id="KW-0732">Signal</keyword>
<protein>
    <recommendedName>
        <fullName evidence="12">Disease resistance R13L4/SHOC-2-like LRR domain-containing protein</fullName>
    </recommendedName>
</protein>
<dbReference type="Proteomes" id="UP000712281">
    <property type="component" value="Unassembled WGS sequence"/>
</dbReference>
<evidence type="ECO:0000256" key="6">
    <source>
        <dbReference type="ARBA" id="ARBA00022729"/>
    </source>
</evidence>
<comment type="subcellular location">
    <subcellularLocation>
        <location evidence="1">Cell membrane</location>
        <topology evidence="1">Single-pass type I membrane protein</topology>
    </subcellularLocation>
</comment>
<dbReference type="Pfam" id="PF00560">
    <property type="entry name" value="LRR_1"/>
    <property type="match status" value="10"/>
</dbReference>
<gene>
    <name evidence="13" type="ORF">F2Q68_00042780</name>
</gene>
<evidence type="ECO:0000313" key="14">
    <source>
        <dbReference type="Proteomes" id="UP000712281"/>
    </source>
</evidence>
<evidence type="ECO:0000256" key="5">
    <source>
        <dbReference type="ARBA" id="ARBA00022692"/>
    </source>
</evidence>
<keyword evidence="4" id="KW-0433">Leucine-rich repeat</keyword>
<proteinExistence type="inferred from homology"/>
<dbReference type="PROSITE" id="PS51450">
    <property type="entry name" value="LRR"/>
    <property type="match status" value="6"/>
</dbReference>
<comment type="similarity">
    <text evidence="2">Belongs to the RLP family.</text>
</comment>
<dbReference type="FunFam" id="3.80.10.10:FF:000041">
    <property type="entry name" value="LRR receptor-like serine/threonine-protein kinase ERECTA"/>
    <property type="match status" value="2"/>
</dbReference>
<dbReference type="Pfam" id="PF13855">
    <property type="entry name" value="LRR_8"/>
    <property type="match status" value="4"/>
</dbReference>
<keyword evidence="3" id="KW-1003">Cell membrane</keyword>
<evidence type="ECO:0000313" key="13">
    <source>
        <dbReference type="EMBL" id="KAF2620892.1"/>
    </source>
</evidence>
<organism evidence="13 14">
    <name type="scientific">Brassica cretica</name>
    <name type="common">Mustard</name>
    <dbReference type="NCBI Taxonomy" id="69181"/>
    <lineage>
        <taxon>Eukaryota</taxon>
        <taxon>Viridiplantae</taxon>
        <taxon>Streptophyta</taxon>
        <taxon>Embryophyta</taxon>
        <taxon>Tracheophyta</taxon>
        <taxon>Spermatophyta</taxon>
        <taxon>Magnoliopsida</taxon>
        <taxon>eudicotyledons</taxon>
        <taxon>Gunneridae</taxon>
        <taxon>Pentapetalae</taxon>
        <taxon>rosids</taxon>
        <taxon>malvids</taxon>
        <taxon>Brassicales</taxon>
        <taxon>Brassicaceae</taxon>
        <taxon>Brassiceae</taxon>
        <taxon>Brassica</taxon>
    </lineage>
</organism>
<evidence type="ECO:0000256" key="8">
    <source>
        <dbReference type="ARBA" id="ARBA00022989"/>
    </source>
</evidence>
<evidence type="ECO:0000256" key="2">
    <source>
        <dbReference type="ARBA" id="ARBA00009592"/>
    </source>
</evidence>
<keyword evidence="8" id="KW-1133">Transmembrane helix</keyword>
<comment type="caution">
    <text evidence="13">The sequence shown here is derived from an EMBL/GenBank/DDBJ whole genome shotgun (WGS) entry which is preliminary data.</text>
</comment>
<evidence type="ECO:0000256" key="11">
    <source>
        <dbReference type="ARBA" id="ARBA00023180"/>
    </source>
</evidence>
<dbReference type="SMART" id="SM00369">
    <property type="entry name" value="LRR_TYP"/>
    <property type="match status" value="12"/>
</dbReference>
<dbReference type="PANTHER" id="PTHR48052:SF8">
    <property type="entry name" value="LRR RECEPTOR-LIKE SERINE_THREONINE-PROTEIN KINASE FLS2"/>
    <property type="match status" value="1"/>
</dbReference>
<dbReference type="PRINTS" id="PR00019">
    <property type="entry name" value="LEURICHRPT"/>
</dbReference>
<evidence type="ECO:0000259" key="12">
    <source>
        <dbReference type="Pfam" id="PF23598"/>
    </source>
</evidence>